<keyword evidence="1" id="KW-1133">Transmembrane helix</keyword>
<comment type="caution">
    <text evidence="3">The sequence shown here is derived from an EMBL/GenBank/DDBJ whole genome shotgun (WGS) entry which is preliminary data.</text>
</comment>
<dbReference type="RefSeq" id="WP_072247361.1">
    <property type="nucleotide sequence ID" value="NZ_FBYC01000004.1"/>
</dbReference>
<reference evidence="2 5" key="2">
    <citation type="submission" date="2016-01" db="EMBL/GenBank/DDBJ databases">
        <authorList>
            <person name="Varghese N."/>
        </authorList>
    </citation>
    <scope>NUCLEOTIDE SEQUENCE [LARGE SCALE GENOMIC DNA]</scope>
    <source>
        <strain evidence="2 5">HL-91</strain>
    </source>
</reference>
<feature type="transmembrane region" description="Helical" evidence="1">
    <location>
        <begin position="422"/>
        <end position="455"/>
    </location>
</feature>
<keyword evidence="1" id="KW-0472">Membrane</keyword>
<dbReference type="Proteomes" id="UP000050413">
    <property type="component" value="Unassembled WGS sequence"/>
</dbReference>
<dbReference type="EMBL" id="LJSG01000016">
    <property type="protein sequence ID" value="KPP91014.1"/>
    <property type="molecule type" value="Genomic_DNA"/>
</dbReference>
<dbReference type="Proteomes" id="UP000182045">
    <property type="component" value="Unassembled WGS sequence"/>
</dbReference>
<keyword evidence="3" id="KW-0436">Ligase</keyword>
<feature type="transmembrane region" description="Helical" evidence="1">
    <location>
        <begin position="6"/>
        <end position="22"/>
    </location>
</feature>
<feature type="transmembrane region" description="Helical" evidence="1">
    <location>
        <begin position="84"/>
        <end position="102"/>
    </location>
</feature>
<evidence type="ECO:0000313" key="4">
    <source>
        <dbReference type="Proteomes" id="UP000050413"/>
    </source>
</evidence>
<gene>
    <name evidence="2" type="ORF">Ga0058931_3288</name>
    <name evidence="3" type="ORF">HLUCCA05_06240</name>
</gene>
<evidence type="ECO:0000313" key="5">
    <source>
        <dbReference type="Proteomes" id="UP000182045"/>
    </source>
</evidence>
<feature type="transmembrane region" description="Helical" evidence="1">
    <location>
        <begin position="290"/>
        <end position="308"/>
    </location>
</feature>
<protein>
    <submittedName>
        <fullName evidence="3">O-antigen ligase like membrane protein</fullName>
    </submittedName>
</protein>
<evidence type="ECO:0000256" key="1">
    <source>
        <dbReference type="SAM" id="Phobius"/>
    </source>
</evidence>
<keyword evidence="1" id="KW-0812">Transmembrane</keyword>
<feature type="transmembrane region" description="Helical" evidence="1">
    <location>
        <begin position="389"/>
        <end position="410"/>
    </location>
</feature>
<dbReference type="AlphaFoldDB" id="A0A0P7VV97"/>
<dbReference type="STRING" id="1666912.Ga0058931_3288"/>
<reference evidence="3 4" key="1">
    <citation type="submission" date="2015-09" db="EMBL/GenBank/DDBJ databases">
        <title>Identification and resolution of microdiversity through metagenomic sequencing of parallel consortia.</title>
        <authorList>
            <person name="Nelson W.C."/>
            <person name="Romine M.F."/>
            <person name="Lindemann S.R."/>
        </authorList>
    </citation>
    <scope>NUCLEOTIDE SEQUENCE [LARGE SCALE GENOMIC DNA]</scope>
    <source>
        <strain evidence="3">HL-91</strain>
    </source>
</reference>
<feature type="transmembrane region" description="Helical" evidence="1">
    <location>
        <begin position="172"/>
        <end position="190"/>
    </location>
</feature>
<dbReference type="GO" id="GO:0016874">
    <property type="term" value="F:ligase activity"/>
    <property type="evidence" value="ECO:0007669"/>
    <property type="project" value="UniProtKB-KW"/>
</dbReference>
<dbReference type="EMBL" id="FBYC01000004">
    <property type="protein sequence ID" value="CUX83976.1"/>
    <property type="molecule type" value="Genomic_DNA"/>
</dbReference>
<feature type="transmembrane region" description="Helical" evidence="1">
    <location>
        <begin position="224"/>
        <end position="242"/>
    </location>
</feature>
<sequence length="502" mass="55345">MGNAVAYLALLTWPLVILVMFKRMPVERAFIWSILGGYMALPQITQIGLPLLPDLDKVLIPNVTAFVVCLALVRERVAVVPQNLLARILLVLFILSPAFTVFTNTEPLLFGLVTSDHTTWMGIFSPANATIPGLRVYDSLSVVAAQIIFMLPFFLARSLLAHERALAELPRALVVAGLIYSLPIVVENAIGPELHRMVYGFIQHDYAQAIRFGGFRPYVFMPHGLWVAFFAMMCFASALLQARQADAAERTRAVMIAVWLGLMLVLCRSVGPWVLALVVAPLVLFFGPRMQLRVSALMALTALAYPLLRGSGIVPADAMVRFVAGISEDRAESLGYRFMNEDMLLERAADKPLFGWGAWGRNLVYDPETGEALTISDGQWIITIGQAGWLGYIATFGLLCLPLLALWWRYRQVPNAQIPAQVGLLALILGANLVDLLPNATLIPFTWLVAGALLGHAELQSSRSRAARLDKLRMSSTRRTLLTTAQPRNVAGRFHSEQDQVS</sequence>
<feature type="transmembrane region" description="Helical" evidence="1">
    <location>
        <begin position="140"/>
        <end position="160"/>
    </location>
</feature>
<feature type="transmembrane region" description="Helical" evidence="1">
    <location>
        <begin position="254"/>
        <end position="284"/>
    </location>
</feature>
<proteinExistence type="predicted"/>
<organism evidence="3 4">
    <name type="scientific">Roseibaca calidilacus</name>
    <dbReference type="NCBI Taxonomy" id="1666912"/>
    <lineage>
        <taxon>Bacteria</taxon>
        <taxon>Pseudomonadati</taxon>
        <taxon>Pseudomonadota</taxon>
        <taxon>Alphaproteobacteria</taxon>
        <taxon>Rhodobacterales</taxon>
        <taxon>Paracoccaceae</taxon>
        <taxon>Roseinatronobacter</taxon>
    </lineage>
</organism>
<keyword evidence="5" id="KW-1185">Reference proteome</keyword>
<name>A0A0P7VV97_9RHOB</name>
<accession>A0A0P7VV97</accession>
<evidence type="ECO:0000313" key="2">
    <source>
        <dbReference type="EMBL" id="CUX83976.1"/>
    </source>
</evidence>
<evidence type="ECO:0000313" key="3">
    <source>
        <dbReference type="EMBL" id="KPP91014.1"/>
    </source>
</evidence>